<dbReference type="GO" id="GO:0004252">
    <property type="term" value="F:serine-type endopeptidase activity"/>
    <property type="evidence" value="ECO:0007669"/>
    <property type="project" value="UniProtKB-UniRule"/>
</dbReference>
<evidence type="ECO:0000256" key="5">
    <source>
        <dbReference type="PIRSR" id="PIRSR615500-1"/>
    </source>
</evidence>
<name>A0A1F6FX21_9BACT</name>
<gene>
    <name evidence="9" type="ORF">A3H55_03530</name>
</gene>
<reference evidence="9 10" key="1">
    <citation type="journal article" date="2016" name="Nat. Commun.">
        <title>Thousands of microbial genomes shed light on interconnected biogeochemical processes in an aquifer system.</title>
        <authorList>
            <person name="Anantharaman K."/>
            <person name="Brown C.T."/>
            <person name="Hug L.A."/>
            <person name="Sharon I."/>
            <person name="Castelle C.J."/>
            <person name="Probst A.J."/>
            <person name="Thomas B.C."/>
            <person name="Singh A."/>
            <person name="Wilkins M.J."/>
            <person name="Karaoz U."/>
            <person name="Brodie E.L."/>
            <person name="Williams K.H."/>
            <person name="Hubbard S.S."/>
            <person name="Banfield J.F."/>
        </authorList>
    </citation>
    <scope>NUCLEOTIDE SEQUENCE [LARGE SCALE GENOMIC DNA]</scope>
</reference>
<evidence type="ECO:0000256" key="3">
    <source>
        <dbReference type="ARBA" id="ARBA00022801"/>
    </source>
</evidence>
<dbReference type="PANTHER" id="PTHR43399:SF4">
    <property type="entry name" value="CELL WALL-ASSOCIATED PROTEASE"/>
    <property type="match status" value="1"/>
</dbReference>
<dbReference type="SUPFAM" id="SSF52743">
    <property type="entry name" value="Subtilisin-like"/>
    <property type="match status" value="1"/>
</dbReference>
<sequence>MPFLRKKIIIYFSLLASLFLLIGDDVFVLAKETPAVAPHVNDQVLIKLKNSDSIYQINLRGEPLTDFIKNNRQNSLVAYIEPNYIYQSSLDPNDTFYPQQLVYLSSIKVPLAWNYTTGDSGVVVAVIDTGVYINHPDLINNIWHNLKEIPGNRLDDDNNGYIDDYTGWDFVSGDSDPNPKFIGDYSFLGMNHGTIITGIIAAEGNNGVGITGLNWRAKIMPLRALNGAGVGNTLDVAKAIDYARENGAKIINLSFVGEGESQTLKAAIGRAYQAGILVVAAAGNEVNQGIDMTGKPQYPVCHDGDAPGDNWVIGVASVDNADQLASFSNYGKCIDIIAPGAGIFSTLFQENYHSQYDKEYGGLWSGTSISAPQVAGALALLKALKPELSLLEMRDLLLNNTDNIDRQNPAYPGKLGRGKLNVLKVITAAKNTLSQTEYKTDKIIVAPGVGGGPQIRTFYEGQPYSQFFAFDKNKRLGANVASRDLNNDGQEEIVASAEKGEEPWVEIFDIKGEYKTKFLAYDKGMKQGVKVGVGDIDNDGQKEIIAVPQAGYQPLVRIYSQTGKFLGEFLAFNKFFTGGLNISIGDVNDDNFGEIIIGGGPGSQSYVRIFNYHGQLISQFLAYNNFFGGINVAFGDLDGDGNSEIVTAPMGKLTSQIKVFSTKGLSKSNFYAYDKKFLGGVSVAVGDINGDGIDEIITGPGRSGGPHVKIFNMSGKLLSQFMAYQSTFKGGIKVSSGK</sequence>
<organism evidence="9 10">
    <name type="scientific">Candidatus Kuenenbacteria bacterium RIFCSPLOWO2_02_FULL_42_16</name>
    <dbReference type="NCBI Taxonomy" id="1798564"/>
    <lineage>
        <taxon>Bacteria</taxon>
        <taxon>Candidatus Kueneniibacteriota</taxon>
    </lineage>
</organism>
<dbReference type="GO" id="GO:0006508">
    <property type="term" value="P:proteolysis"/>
    <property type="evidence" value="ECO:0007669"/>
    <property type="project" value="UniProtKB-KW"/>
</dbReference>
<dbReference type="InterPro" id="IPR051048">
    <property type="entry name" value="Peptidase_S8/S53_subtilisin"/>
</dbReference>
<keyword evidence="3 6" id="KW-0378">Hydrolase</keyword>
<dbReference type="PROSITE" id="PS00137">
    <property type="entry name" value="SUBTILASE_HIS"/>
    <property type="match status" value="1"/>
</dbReference>
<dbReference type="STRING" id="1798564.A3H55_03530"/>
<evidence type="ECO:0000256" key="7">
    <source>
        <dbReference type="RuleBase" id="RU003355"/>
    </source>
</evidence>
<dbReference type="Gene3D" id="3.40.50.200">
    <property type="entry name" value="Peptidase S8/S53 domain"/>
    <property type="match status" value="1"/>
</dbReference>
<dbReference type="InterPro" id="IPR036852">
    <property type="entry name" value="Peptidase_S8/S53_dom_sf"/>
</dbReference>
<feature type="active site" description="Charge relay system" evidence="5 6">
    <location>
        <position position="192"/>
    </location>
</feature>
<dbReference type="PROSITE" id="PS00138">
    <property type="entry name" value="SUBTILASE_SER"/>
    <property type="match status" value="1"/>
</dbReference>
<dbReference type="InterPro" id="IPR023827">
    <property type="entry name" value="Peptidase_S8_Asp-AS"/>
</dbReference>
<evidence type="ECO:0000256" key="2">
    <source>
        <dbReference type="ARBA" id="ARBA00022670"/>
    </source>
</evidence>
<feature type="active site" description="Charge relay system" evidence="5 6">
    <location>
        <position position="128"/>
    </location>
</feature>
<protein>
    <recommendedName>
        <fullName evidence="8">Peptidase S8/S53 domain-containing protein</fullName>
    </recommendedName>
</protein>
<dbReference type="Proteomes" id="UP000177998">
    <property type="component" value="Unassembled WGS sequence"/>
</dbReference>
<evidence type="ECO:0000313" key="10">
    <source>
        <dbReference type="Proteomes" id="UP000177998"/>
    </source>
</evidence>
<dbReference type="AlphaFoldDB" id="A0A1F6FX21"/>
<dbReference type="PROSITE" id="PS00136">
    <property type="entry name" value="SUBTILASE_ASP"/>
    <property type="match status" value="1"/>
</dbReference>
<dbReference type="Gene3D" id="2.130.10.130">
    <property type="entry name" value="Integrin alpha, N-terminal"/>
    <property type="match status" value="2"/>
</dbReference>
<evidence type="ECO:0000256" key="1">
    <source>
        <dbReference type="ARBA" id="ARBA00011073"/>
    </source>
</evidence>
<dbReference type="EMBL" id="MFMZ01000048">
    <property type="protein sequence ID" value="OGG90405.1"/>
    <property type="molecule type" value="Genomic_DNA"/>
</dbReference>
<evidence type="ECO:0000256" key="6">
    <source>
        <dbReference type="PROSITE-ProRule" id="PRU01240"/>
    </source>
</evidence>
<evidence type="ECO:0000256" key="4">
    <source>
        <dbReference type="ARBA" id="ARBA00022825"/>
    </source>
</evidence>
<keyword evidence="2 6" id="KW-0645">Protease</keyword>
<feature type="active site" description="Charge relay system" evidence="5 6">
    <location>
        <position position="368"/>
    </location>
</feature>
<accession>A0A1F6FX21</accession>
<dbReference type="InterPro" id="IPR023828">
    <property type="entry name" value="Peptidase_S8_Ser-AS"/>
</dbReference>
<dbReference type="InterPro" id="IPR000209">
    <property type="entry name" value="Peptidase_S8/S53_dom"/>
</dbReference>
<comment type="caution">
    <text evidence="9">The sequence shown here is derived from an EMBL/GenBank/DDBJ whole genome shotgun (WGS) entry which is preliminary data.</text>
</comment>
<dbReference type="CDD" id="cd07473">
    <property type="entry name" value="Peptidases_S8_Subtilisin_like"/>
    <property type="match status" value="1"/>
</dbReference>
<dbReference type="PROSITE" id="PS51892">
    <property type="entry name" value="SUBTILASE"/>
    <property type="match status" value="1"/>
</dbReference>
<comment type="similarity">
    <text evidence="1 6 7">Belongs to the peptidase S8 family.</text>
</comment>
<evidence type="ECO:0000313" key="9">
    <source>
        <dbReference type="EMBL" id="OGG90405.1"/>
    </source>
</evidence>
<dbReference type="InterPro" id="IPR022398">
    <property type="entry name" value="Peptidase_S8_His-AS"/>
</dbReference>
<keyword evidence="4 6" id="KW-0720">Serine protease</keyword>
<dbReference type="PANTHER" id="PTHR43399">
    <property type="entry name" value="SUBTILISIN-RELATED"/>
    <property type="match status" value="1"/>
</dbReference>
<dbReference type="InterPro" id="IPR015500">
    <property type="entry name" value="Peptidase_S8_subtilisin-rel"/>
</dbReference>
<dbReference type="InterPro" id="IPR034204">
    <property type="entry name" value="PfSUB1-like_cat_dom"/>
</dbReference>
<dbReference type="Pfam" id="PF00082">
    <property type="entry name" value="Peptidase_S8"/>
    <property type="match status" value="1"/>
</dbReference>
<evidence type="ECO:0000259" key="8">
    <source>
        <dbReference type="Pfam" id="PF00082"/>
    </source>
</evidence>
<proteinExistence type="inferred from homology"/>
<feature type="domain" description="Peptidase S8/S53" evidence="8">
    <location>
        <begin position="120"/>
        <end position="408"/>
    </location>
</feature>
<dbReference type="PRINTS" id="PR00723">
    <property type="entry name" value="SUBTILISIN"/>
</dbReference>
<dbReference type="SUPFAM" id="SSF69318">
    <property type="entry name" value="Integrin alpha N-terminal domain"/>
    <property type="match status" value="1"/>
</dbReference>
<dbReference type="InterPro" id="IPR028994">
    <property type="entry name" value="Integrin_alpha_N"/>
</dbReference>